<dbReference type="AlphaFoldDB" id="A0A645HQI2"/>
<dbReference type="GO" id="GO:0003677">
    <property type="term" value="F:DNA binding"/>
    <property type="evidence" value="ECO:0007669"/>
    <property type="project" value="InterPro"/>
</dbReference>
<sequence length="204" mass="23253">MRQGEIRALHTENIKILDEGNGVITIKQSYGAYEGCKVPKGKRERLVPAPAWLCEELIDHAEKSTYGTSMVFWSKESSSSPISSSYMRKELYSCLWDLLEEIAHCPKEMVQDRDKVDKDGNPIMIRKGEVLRRERAVDFHSFRHYFVTWMRSCGLLTDGQLRGVVGHQDASTTDGYTHQTEANLKRIGAITNNILQFKVEKNAS</sequence>
<feature type="domain" description="Tyr recombinase" evidence="2">
    <location>
        <begin position="1"/>
        <end position="189"/>
    </location>
</feature>
<dbReference type="Pfam" id="PF00589">
    <property type="entry name" value="Phage_integrase"/>
    <property type="match status" value="1"/>
</dbReference>
<proteinExistence type="predicted"/>
<protein>
    <recommendedName>
        <fullName evidence="2">Tyr recombinase domain-containing protein</fullName>
    </recommendedName>
</protein>
<evidence type="ECO:0000259" key="2">
    <source>
        <dbReference type="PROSITE" id="PS51898"/>
    </source>
</evidence>
<evidence type="ECO:0000256" key="1">
    <source>
        <dbReference type="ARBA" id="ARBA00023172"/>
    </source>
</evidence>
<gene>
    <name evidence="3" type="ORF">SDC9_188662</name>
</gene>
<name>A0A645HQI2_9ZZZZ</name>
<dbReference type="EMBL" id="VSSQ01097971">
    <property type="protein sequence ID" value="MPN41120.1"/>
    <property type="molecule type" value="Genomic_DNA"/>
</dbReference>
<dbReference type="InterPro" id="IPR011010">
    <property type="entry name" value="DNA_brk_join_enz"/>
</dbReference>
<dbReference type="InterPro" id="IPR002104">
    <property type="entry name" value="Integrase_catalytic"/>
</dbReference>
<comment type="caution">
    <text evidence="3">The sequence shown here is derived from an EMBL/GenBank/DDBJ whole genome shotgun (WGS) entry which is preliminary data.</text>
</comment>
<dbReference type="PROSITE" id="PS51898">
    <property type="entry name" value="TYR_RECOMBINASE"/>
    <property type="match status" value="1"/>
</dbReference>
<dbReference type="InterPro" id="IPR013762">
    <property type="entry name" value="Integrase-like_cat_sf"/>
</dbReference>
<accession>A0A645HQI2</accession>
<evidence type="ECO:0000313" key="3">
    <source>
        <dbReference type="EMBL" id="MPN41120.1"/>
    </source>
</evidence>
<dbReference type="SUPFAM" id="SSF56349">
    <property type="entry name" value="DNA breaking-rejoining enzymes"/>
    <property type="match status" value="1"/>
</dbReference>
<dbReference type="GO" id="GO:0015074">
    <property type="term" value="P:DNA integration"/>
    <property type="evidence" value="ECO:0007669"/>
    <property type="project" value="InterPro"/>
</dbReference>
<organism evidence="3">
    <name type="scientific">bioreactor metagenome</name>
    <dbReference type="NCBI Taxonomy" id="1076179"/>
    <lineage>
        <taxon>unclassified sequences</taxon>
        <taxon>metagenomes</taxon>
        <taxon>ecological metagenomes</taxon>
    </lineage>
</organism>
<dbReference type="GO" id="GO:0006310">
    <property type="term" value="P:DNA recombination"/>
    <property type="evidence" value="ECO:0007669"/>
    <property type="project" value="UniProtKB-KW"/>
</dbReference>
<keyword evidence="1" id="KW-0233">DNA recombination</keyword>
<dbReference type="Gene3D" id="1.10.443.10">
    <property type="entry name" value="Intergrase catalytic core"/>
    <property type="match status" value="1"/>
</dbReference>
<reference evidence="3" key="1">
    <citation type="submission" date="2019-08" db="EMBL/GenBank/DDBJ databases">
        <authorList>
            <person name="Kucharzyk K."/>
            <person name="Murdoch R.W."/>
            <person name="Higgins S."/>
            <person name="Loffler F."/>
        </authorList>
    </citation>
    <scope>NUCLEOTIDE SEQUENCE</scope>
</reference>